<evidence type="ECO:0000259" key="1">
    <source>
        <dbReference type="PROSITE" id="PS50983"/>
    </source>
</evidence>
<dbReference type="SUPFAM" id="SSF53807">
    <property type="entry name" value="Helical backbone' metal receptor"/>
    <property type="match status" value="1"/>
</dbReference>
<dbReference type="InterPro" id="IPR050902">
    <property type="entry name" value="ABC_Transporter_SBP"/>
</dbReference>
<keyword evidence="3" id="KW-1185">Reference proteome</keyword>
<name>A0ABZ2DCA0_9SPHN</name>
<organism evidence="2 3">
    <name type="scientific">Pelagerythrobacter marensis</name>
    <dbReference type="NCBI Taxonomy" id="543877"/>
    <lineage>
        <taxon>Bacteria</taxon>
        <taxon>Pseudomonadati</taxon>
        <taxon>Pseudomonadota</taxon>
        <taxon>Alphaproteobacteria</taxon>
        <taxon>Sphingomonadales</taxon>
        <taxon>Erythrobacteraceae</taxon>
        <taxon>Pelagerythrobacter</taxon>
    </lineage>
</organism>
<dbReference type="InterPro" id="IPR002491">
    <property type="entry name" value="ABC_transptr_periplasmic_BD"/>
</dbReference>
<protein>
    <submittedName>
        <fullName evidence="2">ABC transporter substrate-binding protein</fullName>
    </submittedName>
</protein>
<evidence type="ECO:0000313" key="2">
    <source>
        <dbReference type="EMBL" id="WWA48434.1"/>
    </source>
</evidence>
<proteinExistence type="predicted"/>
<evidence type="ECO:0000313" key="3">
    <source>
        <dbReference type="Proteomes" id="UP001335183"/>
    </source>
</evidence>
<dbReference type="PANTHER" id="PTHR30535:SF34">
    <property type="entry name" value="MOLYBDATE-BINDING PROTEIN MOLA"/>
    <property type="match status" value="1"/>
</dbReference>
<accession>A0ABZ2DCA0</accession>
<dbReference type="PANTHER" id="PTHR30535">
    <property type="entry name" value="VITAMIN B12-BINDING PROTEIN"/>
    <property type="match status" value="1"/>
</dbReference>
<reference evidence="2 3" key="1">
    <citation type="submission" date="2024-02" db="EMBL/GenBank/DDBJ databases">
        <title>The whole genome sequence of five bacterial samples isolated from Abu Dhabi Sabkha-shore region.</title>
        <authorList>
            <person name="Sudalaimuthuasari N."/>
            <person name="Sarfraz B."/>
            <person name="Tuyisabe J.D."/>
            <person name="Mugisha Ntwali L.D.M."/>
            <person name="Ali A.I.A.A."/>
            <person name="Almansoori S.Z.A."/>
            <person name="Alajami H.S.A."/>
            <person name="Almeqbaali A.A.S."/>
            <person name="Kundu B."/>
            <person name="Saeed E.E."/>
            <person name="Sukumarinath V."/>
            <person name="Mishra A.K."/>
            <person name="Hazzouri K.M."/>
            <person name="Almaskari R."/>
            <person name="Sharma A.K."/>
            <person name="Amiri K.M.A."/>
        </authorList>
    </citation>
    <scope>NUCLEOTIDE SEQUENCE [LARGE SCALE GENOMIC DNA]</scope>
    <source>
        <strain evidence="3">kcgeb_sd</strain>
    </source>
</reference>
<sequence length="271" mass="29124">MALFLASCAPAPEPAAPPGTEPQRIVSLDYCADQYVLRFADRDAILALSPYAGERFSYMRAEAEGLPMVRPRTADILALRPDLVIRSFGGGADVVPFLEDLGVPVVQIGFPQTIAEVREEVVRVGSALGAGAEAQRVAADMDRRLAALPAPPDRPRTALYMTPGGMTSGEGTLVHEILRTAGLANFQDRAGWNILPLERLAYERPDVVAPAFYEGVESQGDIWSAARHPVAQAQLENRPVVPLEGAWTSCGGWFLIDAIEALSHAAQRDAP</sequence>
<dbReference type="PROSITE" id="PS50983">
    <property type="entry name" value="FE_B12_PBP"/>
    <property type="match status" value="1"/>
</dbReference>
<dbReference type="Gene3D" id="3.40.50.1980">
    <property type="entry name" value="Nitrogenase molybdenum iron protein domain"/>
    <property type="match status" value="2"/>
</dbReference>
<dbReference type="RefSeq" id="WP_338447317.1">
    <property type="nucleotide sequence ID" value="NZ_CP144918.1"/>
</dbReference>
<feature type="domain" description="Fe/B12 periplasmic-binding" evidence="1">
    <location>
        <begin position="24"/>
        <end position="270"/>
    </location>
</feature>
<dbReference type="Proteomes" id="UP001335183">
    <property type="component" value="Chromosome"/>
</dbReference>
<dbReference type="Pfam" id="PF01497">
    <property type="entry name" value="Peripla_BP_2"/>
    <property type="match status" value="1"/>
</dbReference>
<dbReference type="EMBL" id="CP144918">
    <property type="protein sequence ID" value="WWA48434.1"/>
    <property type="molecule type" value="Genomic_DNA"/>
</dbReference>
<gene>
    <name evidence="2" type="ORF">V5F89_05925</name>
</gene>